<keyword evidence="5" id="KW-1133">Transmembrane helix</keyword>
<keyword evidence="6" id="KW-0333">Golgi apparatus</keyword>
<dbReference type="Proteomes" id="UP001595755">
    <property type="component" value="Unassembled WGS sequence"/>
</dbReference>
<keyword evidence="7" id="KW-0472">Membrane</keyword>
<sequence>MSSDSNARSRLLFFMHIPKTAGSSIHQILYRQYDGRLGVVAGQGPDEWDELLSVPDHGLDCVFGHYGYGLHRCSVRPHEYTTMVRDPIEAMLSYYFYIAAQPSHWLYPYAAELTMTQFFDMPNEILDLFFRDYQSAFIVGRRPASAQEAIRALQAHFPLVGITELYHESVYLMKRRYGWGAVEVFHVNATPNRPTREQIDPEALDRIKRLIGIDIRLYRFARTRLIQELRQLPRAEKRIIEQFKAVGRLDD</sequence>
<proteinExistence type="predicted"/>
<dbReference type="RefSeq" id="WP_204600917.1">
    <property type="nucleotide sequence ID" value="NZ_JBHSED010000003.1"/>
</dbReference>
<evidence type="ECO:0000313" key="10">
    <source>
        <dbReference type="Proteomes" id="UP001595755"/>
    </source>
</evidence>
<evidence type="ECO:0000313" key="9">
    <source>
        <dbReference type="EMBL" id="MFC4302199.1"/>
    </source>
</evidence>
<name>A0ABV8S6V0_9BACL</name>
<dbReference type="InterPro" id="IPR009729">
    <property type="entry name" value="Gal-3-0_sulfotransfrase"/>
</dbReference>
<keyword evidence="3" id="KW-0812">Transmembrane</keyword>
<keyword evidence="4" id="KW-0735">Signal-anchor</keyword>
<dbReference type="SUPFAM" id="SSF52540">
    <property type="entry name" value="P-loop containing nucleoside triphosphate hydrolases"/>
    <property type="match status" value="1"/>
</dbReference>
<reference evidence="10" key="1">
    <citation type="journal article" date="2019" name="Int. J. Syst. Evol. Microbiol.">
        <title>The Global Catalogue of Microorganisms (GCM) 10K type strain sequencing project: providing services to taxonomists for standard genome sequencing and annotation.</title>
        <authorList>
            <consortium name="The Broad Institute Genomics Platform"/>
            <consortium name="The Broad Institute Genome Sequencing Center for Infectious Disease"/>
            <person name="Wu L."/>
            <person name="Ma J."/>
        </authorList>
    </citation>
    <scope>NUCLEOTIDE SEQUENCE [LARGE SCALE GENOMIC DNA]</scope>
    <source>
        <strain evidence="10">CGMCC 4.1641</strain>
    </source>
</reference>
<evidence type="ECO:0000256" key="4">
    <source>
        <dbReference type="ARBA" id="ARBA00022968"/>
    </source>
</evidence>
<evidence type="ECO:0000256" key="1">
    <source>
        <dbReference type="ARBA" id="ARBA00004323"/>
    </source>
</evidence>
<comment type="subcellular location">
    <subcellularLocation>
        <location evidence="1">Golgi apparatus membrane</location>
        <topology evidence="1">Single-pass type II membrane protein</topology>
    </subcellularLocation>
</comment>
<gene>
    <name evidence="9" type="ORF">ACFO1S_01945</name>
</gene>
<organism evidence="9 10">
    <name type="scientific">Cohnella boryungensis</name>
    <dbReference type="NCBI Taxonomy" id="768479"/>
    <lineage>
        <taxon>Bacteria</taxon>
        <taxon>Bacillati</taxon>
        <taxon>Bacillota</taxon>
        <taxon>Bacilli</taxon>
        <taxon>Bacillales</taxon>
        <taxon>Paenibacillaceae</taxon>
        <taxon>Cohnella</taxon>
    </lineage>
</organism>
<evidence type="ECO:0000256" key="8">
    <source>
        <dbReference type="ARBA" id="ARBA00023180"/>
    </source>
</evidence>
<dbReference type="PANTHER" id="PTHR14647:SF87">
    <property type="entry name" value="PUTATIVE-RELATED"/>
    <property type="match status" value="1"/>
</dbReference>
<evidence type="ECO:0000256" key="3">
    <source>
        <dbReference type="ARBA" id="ARBA00022692"/>
    </source>
</evidence>
<keyword evidence="10" id="KW-1185">Reference proteome</keyword>
<accession>A0ABV8S6V0</accession>
<evidence type="ECO:0000256" key="7">
    <source>
        <dbReference type="ARBA" id="ARBA00023136"/>
    </source>
</evidence>
<evidence type="ECO:0000256" key="2">
    <source>
        <dbReference type="ARBA" id="ARBA00022679"/>
    </source>
</evidence>
<evidence type="ECO:0000256" key="5">
    <source>
        <dbReference type="ARBA" id="ARBA00022989"/>
    </source>
</evidence>
<dbReference type="PANTHER" id="PTHR14647">
    <property type="entry name" value="GALACTOSE-3-O-SULFOTRANSFERASE"/>
    <property type="match status" value="1"/>
</dbReference>
<evidence type="ECO:0000256" key="6">
    <source>
        <dbReference type="ARBA" id="ARBA00023034"/>
    </source>
</evidence>
<keyword evidence="8" id="KW-0325">Glycoprotein</keyword>
<dbReference type="EMBL" id="JBHSED010000003">
    <property type="protein sequence ID" value="MFC4302199.1"/>
    <property type="molecule type" value="Genomic_DNA"/>
</dbReference>
<comment type="caution">
    <text evidence="9">The sequence shown here is derived from an EMBL/GenBank/DDBJ whole genome shotgun (WGS) entry which is preliminary data.</text>
</comment>
<dbReference type="Gene3D" id="3.40.50.300">
    <property type="entry name" value="P-loop containing nucleotide triphosphate hydrolases"/>
    <property type="match status" value="1"/>
</dbReference>
<dbReference type="InterPro" id="IPR027417">
    <property type="entry name" value="P-loop_NTPase"/>
</dbReference>
<protein>
    <submittedName>
        <fullName evidence="9">Sulfotransferase family 2 domain-containing protein</fullName>
    </submittedName>
</protein>
<keyword evidence="2" id="KW-0808">Transferase</keyword>